<sequence length="566" mass="64763">MRVSFGGGLLTELEEQRQAWERLENNHKRVLALPWEEFDHIDSAKIPRALDFIHVLHRDEFEYPYLSVKTAEGKIRIKRPTFHVNNGLNHFSVFYGRTKANKDETETSISEESNVPRYIHAIMDYLAGTISIYKECFYLVNDEELNLLSQMKLSERYRLSNRSTFDVGAVEEMLLFIHEHLQLEPIKAIKTAVIACNDFQMDLHTKNILVDTLPNEKECYFKRYECNYNDVMKIVSTYGNYLDMVIDDKDSLHNASLQPIYTMLVACREGTKAKFFVSKSAERTGKGLRHKVISAPFITKDILLDNLGGGGFEALNAWAQLDGGEFLLATEQGDITGKAMERALKVIATEDTHQARQTGGNTNNVNLTGVLSIDSNAKILLDEGMNSRAVNIAFRNRPAQESDNEREQIFSEYWEAFTIQTATSTSRTAKISAGVASLVHSFLYWKSEKFKFNFKIVEMNNLLDNSMLDDVQERILEIYTKANPIIYFEHFPDLVQLLSETYIGAGKKDKRNKALEFIGFKQVNKTVLKKDGSGYTSKKAFVVRNSKRVQQIVTSYLENKMEDNQM</sequence>
<accession>A0A9X4NCV5</accession>
<dbReference type="EMBL" id="JAOWLP010000005">
    <property type="protein sequence ID" value="MDG4981452.1"/>
    <property type="molecule type" value="Genomic_DNA"/>
</dbReference>
<evidence type="ECO:0008006" key="3">
    <source>
        <dbReference type="Google" id="ProtNLM"/>
    </source>
</evidence>
<gene>
    <name evidence="1" type="ORF">OGZ39_07250</name>
</gene>
<proteinExistence type="predicted"/>
<comment type="caution">
    <text evidence="1">The sequence shown here is derived from an EMBL/GenBank/DDBJ whole genome shotgun (WGS) entry which is preliminary data.</text>
</comment>
<dbReference type="RefSeq" id="WP_058207915.1">
    <property type="nucleotide sequence ID" value="NZ_JAOWLP010000005.1"/>
</dbReference>
<dbReference type="Proteomes" id="UP001152656">
    <property type="component" value="Unassembled WGS sequence"/>
</dbReference>
<protein>
    <recommendedName>
        <fullName evidence="3">Prophage ps3 protein 11</fullName>
    </recommendedName>
</protein>
<name>A0A9X4NCV5_9LACT</name>
<evidence type="ECO:0000313" key="1">
    <source>
        <dbReference type="EMBL" id="MDG4981452.1"/>
    </source>
</evidence>
<reference evidence="1" key="2">
    <citation type="journal article" date="2023" name="Food Microbiol.">
        <title>Evaluation of the fermentation potential of lactic acid bacteria isolated from herbs, fruits and vegetables as starter cultures in nut-based milk alternatives.</title>
        <authorList>
            <person name="Huang W."/>
            <person name="Dong A."/>
            <person name="Pham H.T."/>
            <person name="Zhou C."/>
            <person name="Huo Z."/>
            <person name="Watjen A.P."/>
            <person name="Prakash S."/>
            <person name="Bang-Berthelsen C.H."/>
            <person name="Turner M.S."/>
        </authorList>
    </citation>
    <scope>NUCLEOTIDE SEQUENCE</scope>
    <source>
        <strain evidence="1">581</strain>
    </source>
</reference>
<dbReference type="AlphaFoldDB" id="A0A9X4NCV5"/>
<reference evidence="1" key="1">
    <citation type="submission" date="2022-10" db="EMBL/GenBank/DDBJ databases">
        <authorList>
            <person name="Turner M.S."/>
            <person name="Huang W."/>
        </authorList>
    </citation>
    <scope>NUCLEOTIDE SEQUENCE</scope>
    <source>
        <strain evidence="1">581</strain>
    </source>
</reference>
<evidence type="ECO:0000313" key="2">
    <source>
        <dbReference type="Proteomes" id="UP001152656"/>
    </source>
</evidence>
<organism evidence="1 2">
    <name type="scientific">Lactococcus lactis</name>
    <dbReference type="NCBI Taxonomy" id="1358"/>
    <lineage>
        <taxon>Bacteria</taxon>
        <taxon>Bacillati</taxon>
        <taxon>Bacillota</taxon>
        <taxon>Bacilli</taxon>
        <taxon>Lactobacillales</taxon>
        <taxon>Streptococcaceae</taxon>
        <taxon>Lactococcus</taxon>
    </lineage>
</organism>